<evidence type="ECO:0000313" key="5">
    <source>
        <dbReference type="EMBL" id="KKL74104.1"/>
    </source>
</evidence>
<dbReference type="GO" id="GO:0032259">
    <property type="term" value="P:methylation"/>
    <property type="evidence" value="ECO:0007669"/>
    <property type="project" value="UniProtKB-KW"/>
</dbReference>
<evidence type="ECO:0000256" key="1">
    <source>
        <dbReference type="ARBA" id="ARBA00010398"/>
    </source>
</evidence>
<gene>
    <name evidence="5" type="ORF">LCGC14_2068220</name>
</gene>
<dbReference type="InterPro" id="IPR050554">
    <property type="entry name" value="Met_Synthase/Corrinoid"/>
</dbReference>
<dbReference type="Gene3D" id="3.20.20.20">
    <property type="entry name" value="Dihydropteroate synthase-like"/>
    <property type="match status" value="1"/>
</dbReference>
<dbReference type="GO" id="GO:0042558">
    <property type="term" value="P:pteridine-containing compound metabolic process"/>
    <property type="evidence" value="ECO:0007669"/>
    <property type="project" value="InterPro"/>
</dbReference>
<dbReference type="AlphaFoldDB" id="A0A0F9EJB4"/>
<feature type="domain" description="Pterin-binding" evidence="4">
    <location>
        <begin position="1"/>
        <end position="245"/>
    </location>
</feature>
<sequence>MILIGERINGGFKDISQAVKEKDKTVLEKWAQKQAKAGANYIDVNIGAISNKIEDFLWMIESVQAAVSTPISIDCNKISFLKEALRICQKEPLINSTTAHDERLEQIIPLAIEHKASLIGVCMDEKGSPQDANRRVELAAKILTAAIEKGLPTEKLFLDPVVMPLKFLQPQASHILEAISQFKLLSEPSPHIVVGLSNISSQTTEMKLINRTFLVMAIGVGLDAAICEVTDTELVNAAITAELVQNKHIYSDSFLKAYHTTSSSQAIQVPFPAG</sequence>
<name>A0A0F9EJB4_9ZZZZ</name>
<evidence type="ECO:0000256" key="2">
    <source>
        <dbReference type="ARBA" id="ARBA00022603"/>
    </source>
</evidence>
<dbReference type="InterPro" id="IPR000489">
    <property type="entry name" value="Pterin-binding_dom"/>
</dbReference>
<dbReference type="NCBIfam" id="NF005719">
    <property type="entry name" value="PRK07535.1"/>
    <property type="match status" value="1"/>
</dbReference>
<dbReference type="PROSITE" id="PS50972">
    <property type="entry name" value="PTERIN_BINDING"/>
    <property type="match status" value="1"/>
</dbReference>
<comment type="similarity">
    <text evidence="1">Belongs to the vitamin-B12 dependent methionine synthase family.</text>
</comment>
<accession>A0A0F9EJB4</accession>
<dbReference type="EMBL" id="LAZR01024756">
    <property type="protein sequence ID" value="KKL74104.1"/>
    <property type="molecule type" value="Genomic_DNA"/>
</dbReference>
<dbReference type="PANTHER" id="PTHR45833">
    <property type="entry name" value="METHIONINE SYNTHASE"/>
    <property type="match status" value="1"/>
</dbReference>
<keyword evidence="2" id="KW-0489">Methyltransferase</keyword>
<dbReference type="GO" id="GO:0008705">
    <property type="term" value="F:methionine synthase activity"/>
    <property type="evidence" value="ECO:0007669"/>
    <property type="project" value="TreeGrafter"/>
</dbReference>
<dbReference type="InterPro" id="IPR011005">
    <property type="entry name" value="Dihydropteroate_synth-like_sf"/>
</dbReference>
<evidence type="ECO:0000259" key="4">
    <source>
        <dbReference type="PROSITE" id="PS50972"/>
    </source>
</evidence>
<protein>
    <recommendedName>
        <fullName evidence="4">Pterin-binding domain-containing protein</fullName>
    </recommendedName>
</protein>
<comment type="caution">
    <text evidence="5">The sequence shown here is derived from an EMBL/GenBank/DDBJ whole genome shotgun (WGS) entry which is preliminary data.</text>
</comment>
<dbReference type="SUPFAM" id="SSF51717">
    <property type="entry name" value="Dihydropteroate synthetase-like"/>
    <property type="match status" value="1"/>
</dbReference>
<keyword evidence="3" id="KW-0808">Transferase</keyword>
<reference evidence="5" key="1">
    <citation type="journal article" date="2015" name="Nature">
        <title>Complex archaea that bridge the gap between prokaryotes and eukaryotes.</title>
        <authorList>
            <person name="Spang A."/>
            <person name="Saw J.H."/>
            <person name="Jorgensen S.L."/>
            <person name="Zaremba-Niedzwiedzka K."/>
            <person name="Martijn J."/>
            <person name="Lind A.E."/>
            <person name="van Eijk R."/>
            <person name="Schleper C."/>
            <person name="Guy L."/>
            <person name="Ettema T.J."/>
        </authorList>
    </citation>
    <scope>NUCLEOTIDE SEQUENCE</scope>
</reference>
<proteinExistence type="inferred from homology"/>
<dbReference type="Pfam" id="PF00809">
    <property type="entry name" value="Pterin_bind"/>
    <property type="match status" value="1"/>
</dbReference>
<dbReference type="GO" id="GO:0005829">
    <property type="term" value="C:cytosol"/>
    <property type="evidence" value="ECO:0007669"/>
    <property type="project" value="TreeGrafter"/>
</dbReference>
<organism evidence="5">
    <name type="scientific">marine sediment metagenome</name>
    <dbReference type="NCBI Taxonomy" id="412755"/>
    <lineage>
        <taxon>unclassified sequences</taxon>
        <taxon>metagenomes</taxon>
        <taxon>ecological metagenomes</taxon>
    </lineage>
</organism>
<evidence type="ECO:0000256" key="3">
    <source>
        <dbReference type="ARBA" id="ARBA00022679"/>
    </source>
</evidence>